<accession>A0AA47MSR1</accession>
<reference evidence="2" key="1">
    <citation type="journal article" date="2023" name="Front. Mar. Sci.">
        <title>A new Merluccius polli reference genome to investigate the effects of global change in West African waters.</title>
        <authorList>
            <person name="Mateo J.L."/>
            <person name="Blanco-Fernandez C."/>
            <person name="Garcia-Vazquez E."/>
            <person name="Machado-Schiaffino G."/>
        </authorList>
    </citation>
    <scope>NUCLEOTIDE SEQUENCE</scope>
    <source>
        <strain evidence="2">C29</strain>
        <tissue evidence="2">Fin</tissue>
    </source>
</reference>
<sequence length="576" mass="63819">MKDLETDIVELERLSESTTNRGYFEILKVKKLALADLLDAKVQGALVRSRYQASTEMDAPSSFFFGLERRSGQRRVIHSLLADTGQTLVEPSQIRKRAVQYYSSLYKSEYEEQGAEVDGFCDGLPQVSEEINTELNRPLLMEELKAALQGMQGRRAPGMDGLSVEFYKAFWDIFAEDLLDVFNESLASGSMPMSCRSAVITLLPKKGNLQDIKNWRPVSLLCVDYKLLSKLFASRLGMAMEHLIHRDQTYCVSGRSMVDNIHLIRDVLDISNSLGCNTGLISLDQEKAFDRVEHNFLWKVMEKFGFNAGFIAKIKNLTWKKDGFKYLGVFLGNENIVKKNWENVTEKFEGKLSKCPKADSLYWLLREPLIYGAKLDISSSVTPGLTVALLKAKTVCLQQLVDAVGPALSDTQALGSLLGLHSVRVAGRLLELWRQQLTGRERSLLMDYGNKKARPDPADPFPDIFLSPGLGQLTGPLLAHTHPGKLSMNKADKRTWYFNCVKSIHKAGLCNRPPTVWSNKLGADPQSAAESQGGAAVSGLTDSSSRIQIALITGCLGDEATPRIKGDGGESVGVEK</sequence>
<evidence type="ECO:0000313" key="2">
    <source>
        <dbReference type="EMBL" id="KAK0145466.1"/>
    </source>
</evidence>
<organism evidence="2 3">
    <name type="scientific">Merluccius polli</name>
    <name type="common">Benguela hake</name>
    <name type="synonym">Merluccius cadenati</name>
    <dbReference type="NCBI Taxonomy" id="89951"/>
    <lineage>
        <taxon>Eukaryota</taxon>
        <taxon>Metazoa</taxon>
        <taxon>Chordata</taxon>
        <taxon>Craniata</taxon>
        <taxon>Vertebrata</taxon>
        <taxon>Euteleostomi</taxon>
        <taxon>Actinopterygii</taxon>
        <taxon>Neopterygii</taxon>
        <taxon>Teleostei</taxon>
        <taxon>Neoteleostei</taxon>
        <taxon>Acanthomorphata</taxon>
        <taxon>Zeiogadaria</taxon>
        <taxon>Gadariae</taxon>
        <taxon>Gadiformes</taxon>
        <taxon>Gadoidei</taxon>
        <taxon>Merlucciidae</taxon>
        <taxon>Merluccius</taxon>
    </lineage>
</organism>
<name>A0AA47MSR1_MERPO</name>
<dbReference type="PANTHER" id="PTHR19446">
    <property type="entry name" value="REVERSE TRANSCRIPTASES"/>
    <property type="match status" value="1"/>
</dbReference>
<dbReference type="InterPro" id="IPR000477">
    <property type="entry name" value="RT_dom"/>
</dbReference>
<feature type="domain" description="Reverse transcriptase" evidence="1">
    <location>
        <begin position="204"/>
        <end position="319"/>
    </location>
</feature>
<dbReference type="EMBL" id="JAOPHQ010002854">
    <property type="protein sequence ID" value="KAK0145466.1"/>
    <property type="molecule type" value="Genomic_DNA"/>
</dbReference>
<dbReference type="Proteomes" id="UP001174136">
    <property type="component" value="Unassembled WGS sequence"/>
</dbReference>
<evidence type="ECO:0000259" key="1">
    <source>
        <dbReference type="Pfam" id="PF00078"/>
    </source>
</evidence>
<proteinExistence type="predicted"/>
<keyword evidence="3" id="KW-1185">Reference proteome</keyword>
<gene>
    <name evidence="2" type="primary">YTX2_12</name>
    <name evidence="2" type="ORF">N1851_015632</name>
</gene>
<comment type="caution">
    <text evidence="2">The sequence shown here is derived from an EMBL/GenBank/DDBJ whole genome shotgun (WGS) entry which is preliminary data.</text>
</comment>
<dbReference type="SUPFAM" id="SSF56672">
    <property type="entry name" value="DNA/RNA polymerases"/>
    <property type="match status" value="1"/>
</dbReference>
<dbReference type="CDD" id="cd01650">
    <property type="entry name" value="RT_nLTR_like"/>
    <property type="match status" value="1"/>
</dbReference>
<protein>
    <submittedName>
        <fullName evidence="2">Transposon TX1 uncharacterized protein</fullName>
    </submittedName>
</protein>
<dbReference type="InterPro" id="IPR043502">
    <property type="entry name" value="DNA/RNA_pol_sf"/>
</dbReference>
<dbReference type="Pfam" id="PF00078">
    <property type="entry name" value="RVT_1"/>
    <property type="match status" value="1"/>
</dbReference>
<evidence type="ECO:0000313" key="3">
    <source>
        <dbReference type="Proteomes" id="UP001174136"/>
    </source>
</evidence>
<dbReference type="AlphaFoldDB" id="A0AA47MSR1"/>